<dbReference type="InterPro" id="IPR006312">
    <property type="entry name" value="TatA/E"/>
</dbReference>
<comment type="function">
    <text evidence="9">Part of the twin-arginine translocation (Tat) system that transports large folded proteins containing a characteristic twin-arginine motif in their signal peptide across membranes. TatA could form the protein-conducting channel of the Tat system.</text>
</comment>
<name>A0A5P2BWN0_STRVZ</name>
<comment type="subcellular location">
    <subcellularLocation>
        <location evidence="1 9">Cell membrane</location>
        <topology evidence="1 9">Single-pass membrane protein</topology>
    </subcellularLocation>
</comment>
<dbReference type="HAMAP" id="MF_00236">
    <property type="entry name" value="TatA_E"/>
    <property type="match status" value="1"/>
</dbReference>
<keyword evidence="2 9" id="KW-0813">Transport</keyword>
<proteinExistence type="inferred from homology"/>
<dbReference type="PANTHER" id="PTHR42982">
    <property type="entry name" value="SEC-INDEPENDENT PROTEIN TRANSLOCASE PROTEIN TATA"/>
    <property type="match status" value="1"/>
</dbReference>
<keyword evidence="4 9" id="KW-0812">Transmembrane</keyword>
<evidence type="ECO:0000256" key="3">
    <source>
        <dbReference type="ARBA" id="ARBA00022475"/>
    </source>
</evidence>
<keyword evidence="5 9" id="KW-0653">Protein transport</keyword>
<keyword evidence="7 9" id="KW-0811">Translocation</keyword>
<evidence type="ECO:0000256" key="1">
    <source>
        <dbReference type="ARBA" id="ARBA00004162"/>
    </source>
</evidence>
<evidence type="ECO:0000256" key="6">
    <source>
        <dbReference type="ARBA" id="ARBA00022989"/>
    </source>
</evidence>
<protein>
    <recommendedName>
        <fullName evidence="9">Sec-independent protein translocase protein TatA</fullName>
    </recommendedName>
</protein>
<comment type="subunit">
    <text evidence="9">The Tat system comprises two distinct complexes: a TatABC complex, containing multiple copies of TatA, TatB and TatC subunits, and a separate TatA complex, containing only TatA subunits. Substrates initially bind to the TatABC complex, which probably triggers association of the separate TatA complex to form the active translocon.</text>
</comment>
<organism evidence="11 12">
    <name type="scientific">Streptomyces venezuelae</name>
    <dbReference type="NCBI Taxonomy" id="54571"/>
    <lineage>
        <taxon>Bacteria</taxon>
        <taxon>Bacillati</taxon>
        <taxon>Actinomycetota</taxon>
        <taxon>Actinomycetes</taxon>
        <taxon>Kitasatosporales</taxon>
        <taxon>Streptomycetaceae</taxon>
        <taxon>Streptomyces</taxon>
    </lineage>
</organism>
<keyword evidence="6 9" id="KW-1133">Transmembrane helix</keyword>
<dbReference type="RefSeq" id="WP_150216211.1">
    <property type="nucleotide sequence ID" value="NZ_CP029192.1"/>
</dbReference>
<dbReference type="NCBIfam" id="NF001854">
    <property type="entry name" value="PRK00575.1"/>
    <property type="match status" value="1"/>
</dbReference>
<evidence type="ECO:0000256" key="9">
    <source>
        <dbReference type="HAMAP-Rule" id="MF_00236"/>
    </source>
</evidence>
<dbReference type="InterPro" id="IPR003369">
    <property type="entry name" value="TatA/B/E"/>
</dbReference>
<dbReference type="EMBL" id="CP029192">
    <property type="protein sequence ID" value="QES34118.1"/>
    <property type="molecule type" value="Genomic_DNA"/>
</dbReference>
<dbReference type="AlphaFoldDB" id="A0A5P2BWN0"/>
<reference evidence="11 12" key="1">
    <citation type="submission" date="2018-05" db="EMBL/GenBank/DDBJ databases">
        <title>Streptomyces venezuelae.</title>
        <authorList>
            <person name="Kim W."/>
            <person name="Lee N."/>
            <person name="Cho B.-K."/>
        </authorList>
    </citation>
    <scope>NUCLEOTIDE SEQUENCE [LARGE SCALE GENOMIC DNA]</scope>
    <source>
        <strain evidence="11 12">ATCC 14584</strain>
    </source>
</reference>
<dbReference type="Pfam" id="PF02416">
    <property type="entry name" value="TatA_B_E"/>
    <property type="match status" value="1"/>
</dbReference>
<keyword evidence="8 9" id="KW-0472">Membrane</keyword>
<feature type="region of interest" description="Disordered" evidence="10">
    <location>
        <begin position="48"/>
        <end position="69"/>
    </location>
</feature>
<evidence type="ECO:0000256" key="5">
    <source>
        <dbReference type="ARBA" id="ARBA00022927"/>
    </source>
</evidence>
<evidence type="ECO:0000256" key="8">
    <source>
        <dbReference type="ARBA" id="ARBA00023136"/>
    </source>
</evidence>
<dbReference type="Gene3D" id="1.20.5.3310">
    <property type="match status" value="1"/>
</dbReference>
<dbReference type="OrthoDB" id="5245163at2"/>
<evidence type="ECO:0000256" key="2">
    <source>
        <dbReference type="ARBA" id="ARBA00022448"/>
    </source>
</evidence>
<evidence type="ECO:0000256" key="7">
    <source>
        <dbReference type="ARBA" id="ARBA00023010"/>
    </source>
</evidence>
<dbReference type="GO" id="GO:0008320">
    <property type="term" value="F:protein transmembrane transporter activity"/>
    <property type="evidence" value="ECO:0007669"/>
    <property type="project" value="UniProtKB-UniRule"/>
</dbReference>
<evidence type="ECO:0000313" key="12">
    <source>
        <dbReference type="Proteomes" id="UP000322927"/>
    </source>
</evidence>
<keyword evidence="3 9" id="KW-1003">Cell membrane</keyword>
<sequence length="69" mass="7782">MIRNALQPWHLLVVLLVVVVVFGSKKLPDAARSVGKSLRILKSETQALKEEDAQREKQREQRNSADVTS</sequence>
<comment type="similarity">
    <text evidence="9">Belongs to the TatA/E family.</text>
</comment>
<evidence type="ECO:0000256" key="10">
    <source>
        <dbReference type="SAM" id="MobiDB-lite"/>
    </source>
</evidence>
<gene>
    <name evidence="9" type="primary">tatA</name>
    <name evidence="11" type="ORF">DEJ48_12585</name>
</gene>
<feature type="compositionally biased region" description="Basic and acidic residues" evidence="10">
    <location>
        <begin position="48"/>
        <end position="63"/>
    </location>
</feature>
<dbReference type="GO" id="GO:0033281">
    <property type="term" value="C:TAT protein transport complex"/>
    <property type="evidence" value="ECO:0007669"/>
    <property type="project" value="UniProtKB-UniRule"/>
</dbReference>
<dbReference type="NCBIfam" id="TIGR01411">
    <property type="entry name" value="tatAE"/>
    <property type="match status" value="1"/>
</dbReference>
<dbReference type="Proteomes" id="UP000322927">
    <property type="component" value="Chromosome"/>
</dbReference>
<evidence type="ECO:0000256" key="4">
    <source>
        <dbReference type="ARBA" id="ARBA00022692"/>
    </source>
</evidence>
<accession>A0A5P2BWN0</accession>
<dbReference type="GO" id="GO:0043953">
    <property type="term" value="P:protein transport by the Tat complex"/>
    <property type="evidence" value="ECO:0007669"/>
    <property type="project" value="UniProtKB-UniRule"/>
</dbReference>
<evidence type="ECO:0000313" key="11">
    <source>
        <dbReference type="EMBL" id="QES34118.1"/>
    </source>
</evidence>
<dbReference type="PANTHER" id="PTHR42982:SF8">
    <property type="entry name" value="SEC-INDEPENDENT PROTEIN TRANSLOCASE PROTEIN TATA"/>
    <property type="match status" value="1"/>
</dbReference>